<organism evidence="1 2">
    <name type="scientific">Candidatus Kerfeldbacteria bacterium RIFCSPHIGHO2_12_FULL_48_17</name>
    <dbReference type="NCBI Taxonomy" id="1798542"/>
    <lineage>
        <taxon>Bacteria</taxon>
        <taxon>Candidatus Kerfeldiibacteriota</taxon>
    </lineage>
</organism>
<proteinExistence type="predicted"/>
<evidence type="ECO:0000313" key="1">
    <source>
        <dbReference type="EMBL" id="OGY83742.1"/>
    </source>
</evidence>
<accession>A0A1G2B3H8</accession>
<dbReference type="SUPFAM" id="SSF46785">
    <property type="entry name" value="Winged helix' DNA-binding domain"/>
    <property type="match status" value="1"/>
</dbReference>
<dbReference type="STRING" id="1798542.A3F54_05170"/>
<protein>
    <recommendedName>
        <fullName evidence="3">HTH arsR-type domain-containing protein</fullName>
    </recommendedName>
</protein>
<dbReference type="InterPro" id="IPR036390">
    <property type="entry name" value="WH_DNA-bd_sf"/>
</dbReference>
<dbReference type="AlphaFoldDB" id="A0A1G2B3H8"/>
<dbReference type="Gene3D" id="1.10.10.10">
    <property type="entry name" value="Winged helix-like DNA-binding domain superfamily/Winged helix DNA-binding domain"/>
    <property type="match status" value="1"/>
</dbReference>
<name>A0A1G2B3H8_9BACT</name>
<evidence type="ECO:0008006" key="3">
    <source>
        <dbReference type="Google" id="ProtNLM"/>
    </source>
</evidence>
<dbReference type="InterPro" id="IPR036388">
    <property type="entry name" value="WH-like_DNA-bd_sf"/>
</dbReference>
<evidence type="ECO:0000313" key="2">
    <source>
        <dbReference type="Proteomes" id="UP000176952"/>
    </source>
</evidence>
<comment type="caution">
    <text evidence="1">The sequence shown here is derived from an EMBL/GenBank/DDBJ whole genome shotgun (WGS) entry which is preliminary data.</text>
</comment>
<dbReference type="Proteomes" id="UP000176952">
    <property type="component" value="Unassembled WGS sequence"/>
</dbReference>
<dbReference type="EMBL" id="MHKD01000019">
    <property type="protein sequence ID" value="OGY83742.1"/>
    <property type="molecule type" value="Genomic_DNA"/>
</dbReference>
<sequence length="197" mass="23048">MIEHLFGSRTRVKLLRLFLSSTQRSFFVREITRLTDEHINSVRRELLHLERISLVTSFEQDRKKFYKVNQHALLFPELKSMVMKSRFSGHSDFLEQLQKTGKIYYLALSGLFIEEAGAPTDIFIVGDIDRGALQKVLDNFQSGFEREIYYTILPLEEYHYRQEIGDKFLIDMMASKKSVVVDLLQQATKKTAPAYSR</sequence>
<reference evidence="1 2" key="1">
    <citation type="journal article" date="2016" name="Nat. Commun.">
        <title>Thousands of microbial genomes shed light on interconnected biogeochemical processes in an aquifer system.</title>
        <authorList>
            <person name="Anantharaman K."/>
            <person name="Brown C.T."/>
            <person name="Hug L.A."/>
            <person name="Sharon I."/>
            <person name="Castelle C.J."/>
            <person name="Probst A.J."/>
            <person name="Thomas B.C."/>
            <person name="Singh A."/>
            <person name="Wilkins M.J."/>
            <person name="Karaoz U."/>
            <person name="Brodie E.L."/>
            <person name="Williams K.H."/>
            <person name="Hubbard S.S."/>
            <person name="Banfield J.F."/>
        </authorList>
    </citation>
    <scope>NUCLEOTIDE SEQUENCE [LARGE SCALE GENOMIC DNA]</scope>
</reference>
<gene>
    <name evidence="1" type="ORF">A3F54_05170</name>
</gene>